<keyword evidence="3" id="KW-0813">Transport</keyword>
<evidence type="ECO:0000256" key="7">
    <source>
        <dbReference type="ARBA" id="ARBA00022927"/>
    </source>
</evidence>
<dbReference type="PROSITE" id="PS52015">
    <property type="entry name" value="TONB_CTD"/>
    <property type="match status" value="1"/>
</dbReference>
<sequence>MEPKKNPKADLEQMRGIFLQVGLVIALVLSIVMIQWRTSEGGLSDLGEVDVEIDDEIIPITQRQTAPPPPPPPPPPEVIEVVEDDVELEEELEIQSTETDETEEVEIIEMEEEVSDEVLSFAVVESVPVFPGCEEASTNDEKKACFQQQILKYVGKNFKFPEMARQMGIQGRVYVNFVIEKNGAISNVQVVRGVDQMLDDEAVRVVKSLPKMTPAKQRGKSVRMSFTLPINAKLQ</sequence>
<keyword evidence="9 10" id="KW-0472">Membrane</keyword>
<evidence type="ECO:0000313" key="13">
    <source>
        <dbReference type="Proteomes" id="UP000005631"/>
    </source>
</evidence>
<dbReference type="InterPro" id="IPR051045">
    <property type="entry name" value="TonB-dependent_transducer"/>
</dbReference>
<dbReference type="SUPFAM" id="SSF74653">
    <property type="entry name" value="TolA/TonB C-terminal domain"/>
    <property type="match status" value="1"/>
</dbReference>
<dbReference type="eggNOG" id="COG0810">
    <property type="taxonomic scope" value="Bacteria"/>
</dbReference>
<keyword evidence="8 10" id="KW-1133">Transmembrane helix</keyword>
<dbReference type="GO" id="GO:0015891">
    <property type="term" value="P:siderophore transport"/>
    <property type="evidence" value="ECO:0007669"/>
    <property type="project" value="InterPro"/>
</dbReference>
<dbReference type="InterPro" id="IPR003538">
    <property type="entry name" value="TonB"/>
</dbReference>
<dbReference type="InterPro" id="IPR006260">
    <property type="entry name" value="TonB/TolA_C"/>
</dbReference>
<protein>
    <submittedName>
        <fullName evidence="12">TonB family protein</fullName>
    </submittedName>
</protein>
<keyword evidence="7" id="KW-0653">Protein transport</keyword>
<comment type="similarity">
    <text evidence="2">Belongs to the TonB family.</text>
</comment>
<evidence type="ECO:0000259" key="11">
    <source>
        <dbReference type="PROSITE" id="PS52015"/>
    </source>
</evidence>
<dbReference type="KEGG" id="oho:Oweho_1909"/>
<dbReference type="SUPFAM" id="SSF101447">
    <property type="entry name" value="Formin homology 2 domain (FH2 domain)"/>
    <property type="match status" value="1"/>
</dbReference>
<dbReference type="Proteomes" id="UP000005631">
    <property type="component" value="Chromosome"/>
</dbReference>
<evidence type="ECO:0000313" key="12">
    <source>
        <dbReference type="EMBL" id="AEV32888.1"/>
    </source>
</evidence>
<dbReference type="PANTHER" id="PTHR33446:SF2">
    <property type="entry name" value="PROTEIN TONB"/>
    <property type="match status" value="1"/>
</dbReference>
<name>G8R298_OWEHD</name>
<proteinExistence type="inferred from homology"/>
<dbReference type="PRINTS" id="PR01374">
    <property type="entry name" value="TONBPROTEIN"/>
</dbReference>
<dbReference type="GO" id="GO:0015031">
    <property type="term" value="P:protein transport"/>
    <property type="evidence" value="ECO:0007669"/>
    <property type="project" value="UniProtKB-KW"/>
</dbReference>
<evidence type="ECO:0000256" key="8">
    <source>
        <dbReference type="ARBA" id="ARBA00022989"/>
    </source>
</evidence>
<evidence type="ECO:0000256" key="2">
    <source>
        <dbReference type="ARBA" id="ARBA00006555"/>
    </source>
</evidence>
<evidence type="ECO:0000256" key="10">
    <source>
        <dbReference type="SAM" id="Phobius"/>
    </source>
</evidence>
<evidence type="ECO:0000256" key="9">
    <source>
        <dbReference type="ARBA" id="ARBA00023136"/>
    </source>
</evidence>
<evidence type="ECO:0000256" key="4">
    <source>
        <dbReference type="ARBA" id="ARBA00022475"/>
    </source>
</evidence>
<dbReference type="GO" id="GO:0098797">
    <property type="term" value="C:plasma membrane protein complex"/>
    <property type="evidence" value="ECO:0007669"/>
    <property type="project" value="TreeGrafter"/>
</dbReference>
<comment type="subcellular location">
    <subcellularLocation>
        <location evidence="1">Cell inner membrane</location>
        <topology evidence="1">Single-pass membrane protein</topology>
        <orientation evidence="1">Periplasmic side</orientation>
    </subcellularLocation>
</comment>
<dbReference type="STRING" id="926562.Oweho_1909"/>
<evidence type="ECO:0000256" key="6">
    <source>
        <dbReference type="ARBA" id="ARBA00022692"/>
    </source>
</evidence>
<dbReference type="AlphaFoldDB" id="G8R298"/>
<evidence type="ECO:0000256" key="3">
    <source>
        <dbReference type="ARBA" id="ARBA00022448"/>
    </source>
</evidence>
<dbReference type="Pfam" id="PF03544">
    <property type="entry name" value="TonB_C"/>
    <property type="match status" value="1"/>
</dbReference>
<dbReference type="Gene3D" id="3.30.1150.10">
    <property type="match status" value="1"/>
</dbReference>
<dbReference type="GO" id="GO:0031992">
    <property type="term" value="F:energy transducer activity"/>
    <property type="evidence" value="ECO:0007669"/>
    <property type="project" value="InterPro"/>
</dbReference>
<feature type="domain" description="TonB C-terminal" evidence="11">
    <location>
        <begin position="145"/>
        <end position="235"/>
    </location>
</feature>
<evidence type="ECO:0000256" key="5">
    <source>
        <dbReference type="ARBA" id="ARBA00022519"/>
    </source>
</evidence>
<dbReference type="EMBL" id="CP003156">
    <property type="protein sequence ID" value="AEV32888.1"/>
    <property type="molecule type" value="Genomic_DNA"/>
</dbReference>
<keyword evidence="13" id="KW-1185">Reference proteome</keyword>
<organism evidence="12 13">
    <name type="scientific">Owenweeksia hongkongensis (strain DSM 17368 / CIP 108786 / JCM 12287 / NRRL B-23963 / UST20020801)</name>
    <dbReference type="NCBI Taxonomy" id="926562"/>
    <lineage>
        <taxon>Bacteria</taxon>
        <taxon>Pseudomonadati</taxon>
        <taxon>Bacteroidota</taxon>
        <taxon>Flavobacteriia</taxon>
        <taxon>Flavobacteriales</taxon>
        <taxon>Owenweeksiaceae</taxon>
        <taxon>Owenweeksia</taxon>
    </lineage>
</organism>
<feature type="transmembrane region" description="Helical" evidence="10">
    <location>
        <begin position="16"/>
        <end position="36"/>
    </location>
</feature>
<dbReference type="NCBIfam" id="TIGR01352">
    <property type="entry name" value="tonB_Cterm"/>
    <property type="match status" value="1"/>
</dbReference>
<dbReference type="HOGENOM" id="CLU_065795_1_1_10"/>
<dbReference type="GO" id="GO:0030288">
    <property type="term" value="C:outer membrane-bounded periplasmic space"/>
    <property type="evidence" value="ECO:0007669"/>
    <property type="project" value="InterPro"/>
</dbReference>
<keyword evidence="4" id="KW-1003">Cell membrane</keyword>
<dbReference type="GO" id="GO:0055085">
    <property type="term" value="P:transmembrane transport"/>
    <property type="evidence" value="ECO:0007669"/>
    <property type="project" value="InterPro"/>
</dbReference>
<reference evidence="12 13" key="1">
    <citation type="journal article" date="2012" name="Stand. Genomic Sci.">
        <title>Genome sequence of the orange-pigmented seawater bacterium Owenweeksia hongkongensis type strain (UST20020801(T)).</title>
        <authorList>
            <person name="Riedel T."/>
            <person name="Held B."/>
            <person name="Nolan M."/>
            <person name="Lucas S."/>
            <person name="Lapidus A."/>
            <person name="Tice H."/>
            <person name="Del Rio T.G."/>
            <person name="Cheng J.F."/>
            <person name="Han C."/>
            <person name="Tapia R."/>
            <person name="Goodwin L.A."/>
            <person name="Pitluck S."/>
            <person name="Liolios K."/>
            <person name="Mavromatis K."/>
            <person name="Pagani I."/>
            <person name="Ivanova N."/>
            <person name="Mikhailova N."/>
            <person name="Pati A."/>
            <person name="Chen A."/>
            <person name="Palaniappan K."/>
            <person name="Rohde M."/>
            <person name="Tindall B.J."/>
            <person name="Detter J.C."/>
            <person name="Goker M."/>
            <person name="Woyke T."/>
            <person name="Bristow J."/>
            <person name="Eisen J.A."/>
            <person name="Markowitz V."/>
            <person name="Hugenholtz P."/>
            <person name="Klenk H.P."/>
            <person name="Kyrpides N.C."/>
        </authorList>
    </citation>
    <scope>NUCLEOTIDE SEQUENCE</scope>
    <source>
        <strain evidence="13">DSM 17368 / JCM 12287 / NRRL B-23963</strain>
    </source>
</reference>
<dbReference type="PANTHER" id="PTHR33446">
    <property type="entry name" value="PROTEIN TONB-RELATED"/>
    <property type="match status" value="1"/>
</dbReference>
<accession>G8R298</accession>
<keyword evidence="6 10" id="KW-0812">Transmembrane</keyword>
<dbReference type="RefSeq" id="WP_014202244.1">
    <property type="nucleotide sequence ID" value="NC_016599.1"/>
</dbReference>
<dbReference type="InterPro" id="IPR037682">
    <property type="entry name" value="TonB_C"/>
</dbReference>
<gene>
    <name evidence="12" type="ordered locus">Oweho_1909</name>
</gene>
<keyword evidence="5" id="KW-0997">Cell inner membrane</keyword>
<dbReference type="OrthoDB" id="1522859at2"/>
<evidence type="ECO:0000256" key="1">
    <source>
        <dbReference type="ARBA" id="ARBA00004383"/>
    </source>
</evidence>